<sequence length="99" mass="11856">MDLRKYVQEHIENFEFQELNKFKSGNFMVQFCAGEIISRAFIVKGGLNYVSRQQLDGYRLQIFDDLGNLCNEKGKTCIYYNERIRNRMQFYVMMEIQST</sequence>
<evidence type="ECO:0000313" key="1">
    <source>
        <dbReference type="EMBL" id="KRW99351.1"/>
    </source>
</evidence>
<gene>
    <name evidence="1" type="ORF">PPERSA_02463</name>
</gene>
<organism evidence="1 2">
    <name type="scientific">Pseudocohnilembus persalinus</name>
    <name type="common">Ciliate</name>
    <dbReference type="NCBI Taxonomy" id="266149"/>
    <lineage>
        <taxon>Eukaryota</taxon>
        <taxon>Sar</taxon>
        <taxon>Alveolata</taxon>
        <taxon>Ciliophora</taxon>
        <taxon>Intramacronucleata</taxon>
        <taxon>Oligohymenophorea</taxon>
        <taxon>Scuticociliatia</taxon>
        <taxon>Philasterida</taxon>
        <taxon>Pseudocohnilembidae</taxon>
        <taxon>Pseudocohnilembus</taxon>
    </lineage>
</organism>
<evidence type="ECO:0000313" key="2">
    <source>
        <dbReference type="Proteomes" id="UP000054937"/>
    </source>
</evidence>
<reference evidence="1 2" key="1">
    <citation type="journal article" date="2015" name="Sci. Rep.">
        <title>Genome of the facultative scuticociliatosis pathogen Pseudocohnilembus persalinus provides insight into its virulence through horizontal gene transfer.</title>
        <authorList>
            <person name="Xiong J."/>
            <person name="Wang G."/>
            <person name="Cheng J."/>
            <person name="Tian M."/>
            <person name="Pan X."/>
            <person name="Warren A."/>
            <person name="Jiang C."/>
            <person name="Yuan D."/>
            <person name="Miao W."/>
        </authorList>
    </citation>
    <scope>NUCLEOTIDE SEQUENCE [LARGE SCALE GENOMIC DNA]</scope>
    <source>
        <strain evidence="1">36N120E</strain>
    </source>
</reference>
<dbReference type="EMBL" id="LDAU01000214">
    <property type="protein sequence ID" value="KRW99351.1"/>
    <property type="molecule type" value="Genomic_DNA"/>
</dbReference>
<dbReference type="AlphaFoldDB" id="A0A0V0QB97"/>
<dbReference type="Proteomes" id="UP000054937">
    <property type="component" value="Unassembled WGS sequence"/>
</dbReference>
<proteinExistence type="predicted"/>
<name>A0A0V0QB97_PSEPJ</name>
<protein>
    <submittedName>
        <fullName evidence="1">Uncharacterized protein</fullName>
    </submittedName>
</protein>
<comment type="caution">
    <text evidence="1">The sequence shown here is derived from an EMBL/GenBank/DDBJ whole genome shotgun (WGS) entry which is preliminary data.</text>
</comment>
<keyword evidence="2" id="KW-1185">Reference proteome</keyword>
<dbReference type="InParanoid" id="A0A0V0QB97"/>
<accession>A0A0V0QB97</accession>